<feature type="binding site" evidence="11">
    <location>
        <begin position="246"/>
        <end position="253"/>
    </location>
    <ligand>
        <name>ATP</name>
        <dbReference type="ChEBI" id="CHEBI:30616"/>
    </ligand>
</feature>
<dbReference type="InterPro" id="IPR006344">
    <property type="entry name" value="RecD"/>
</dbReference>
<dbReference type="InterPro" id="IPR027785">
    <property type="entry name" value="UvrD-like_helicase_C"/>
</dbReference>
<keyword evidence="10 11" id="KW-0413">Isomerase</keyword>
<keyword evidence="2 11" id="KW-0547">Nucleotide-binding</keyword>
<dbReference type="Gene3D" id="3.40.50.300">
    <property type="entry name" value="P-loop containing nucleotide triphosphate hydrolases"/>
    <property type="match status" value="3"/>
</dbReference>
<evidence type="ECO:0000256" key="3">
    <source>
        <dbReference type="ARBA" id="ARBA00022763"/>
    </source>
</evidence>
<gene>
    <name evidence="11 14" type="primary">recD</name>
    <name evidence="14" type="ORF">GCM10007414_21080</name>
</gene>
<feature type="domain" description="UvrD-like helicase C-terminal" evidence="12">
    <location>
        <begin position="612"/>
        <end position="655"/>
    </location>
</feature>
<dbReference type="Pfam" id="PF21185">
    <property type="entry name" value="RecD_N"/>
    <property type="match status" value="1"/>
</dbReference>
<reference evidence="15" key="1">
    <citation type="journal article" date="2019" name="Int. J. Syst. Evol. Microbiol.">
        <title>The Global Catalogue of Microorganisms (GCM) 10K type strain sequencing project: providing services to taxonomists for standard genome sequencing and annotation.</title>
        <authorList>
            <consortium name="The Broad Institute Genomics Platform"/>
            <consortium name="The Broad Institute Genome Sequencing Center for Infectious Disease"/>
            <person name="Wu L."/>
            <person name="Ma J."/>
        </authorList>
    </citation>
    <scope>NUCLEOTIDE SEQUENCE [LARGE SCALE GENOMIC DNA]</scope>
    <source>
        <strain evidence="15">CGMCC 1.10131</strain>
    </source>
</reference>
<comment type="catalytic activity">
    <reaction evidence="11">
        <text>ATP + H2O = ADP + phosphate + H(+)</text>
        <dbReference type="Rhea" id="RHEA:13065"/>
        <dbReference type="ChEBI" id="CHEBI:15377"/>
        <dbReference type="ChEBI" id="CHEBI:15378"/>
        <dbReference type="ChEBI" id="CHEBI:30616"/>
        <dbReference type="ChEBI" id="CHEBI:43474"/>
        <dbReference type="ChEBI" id="CHEBI:456216"/>
        <dbReference type="EC" id="5.6.2.3"/>
    </reaction>
</comment>
<evidence type="ECO:0000256" key="11">
    <source>
        <dbReference type="HAMAP-Rule" id="MF_01487"/>
    </source>
</evidence>
<dbReference type="RefSeq" id="WP_055733035.1">
    <property type="nucleotide sequence ID" value="NZ_BMDY01000011.1"/>
</dbReference>
<evidence type="ECO:0000256" key="9">
    <source>
        <dbReference type="ARBA" id="ARBA00023204"/>
    </source>
</evidence>
<comment type="caution">
    <text evidence="14">The sequence shown here is derived from an EMBL/GenBank/DDBJ whole genome shotgun (WGS) entry which is preliminary data.</text>
</comment>
<keyword evidence="8 11" id="KW-0238">DNA-binding</keyword>
<dbReference type="CDD" id="cd18809">
    <property type="entry name" value="SF1_C_RecD"/>
    <property type="match status" value="1"/>
</dbReference>
<keyword evidence="1 11" id="KW-0540">Nuclease</keyword>
<keyword evidence="5 11" id="KW-0347">Helicase</keyword>
<feature type="domain" description="RecBCD enzyme subunit RecD N-terminal" evidence="13">
    <location>
        <begin position="20"/>
        <end position="124"/>
    </location>
</feature>
<organism evidence="14 15">
    <name type="scientific">Agarivorans gilvus</name>
    <dbReference type="NCBI Taxonomy" id="680279"/>
    <lineage>
        <taxon>Bacteria</taxon>
        <taxon>Pseudomonadati</taxon>
        <taxon>Pseudomonadota</taxon>
        <taxon>Gammaproteobacteria</taxon>
        <taxon>Alteromonadales</taxon>
        <taxon>Alteromonadaceae</taxon>
        <taxon>Agarivorans</taxon>
    </lineage>
</organism>
<dbReference type="PANTHER" id="PTHR43788:SF6">
    <property type="entry name" value="DNA HELICASE B"/>
    <property type="match status" value="1"/>
</dbReference>
<dbReference type="InterPro" id="IPR027417">
    <property type="entry name" value="P-loop_NTPase"/>
</dbReference>
<comment type="subunit">
    <text evidence="11">Heterotrimer of RecB, RecC and RecD. All subunits contribute to DNA-binding.</text>
</comment>
<dbReference type="SUPFAM" id="SSF52540">
    <property type="entry name" value="P-loop containing nucleoside triphosphate hydrolases"/>
    <property type="match status" value="1"/>
</dbReference>
<dbReference type="InterPro" id="IPR050534">
    <property type="entry name" value="Coronavir_polyprotein_1ab"/>
</dbReference>
<dbReference type="EMBL" id="BMDY01000011">
    <property type="protein sequence ID" value="GGB07510.1"/>
    <property type="molecule type" value="Genomic_DNA"/>
</dbReference>
<sequence length="686" mass="76267">MNSLKPKASPSLAWLAQLKQRGLISALDYHFAASFADSEQAEALMVAAALLSAELNAGHICIDMPSLARRCQQWPLCPRAEYQQADYWLALLQHFAEVQQADAEPQAPMEASAKPLVLQYGRLYLHRYWFYERQIAHYFAQTQPLEAYPVEQVAHYIQQLFKPDWQSLLSLKQSYAPAQIGQYAQQYLDVVDANSLSEQSLQHLLEIDQPQSLAAWVADLPPSLRINWQQLAAIQACYQPRLVISGGPGTGKTTTVTRLLALLQELQLAVSKPLLTIRLVAPTGKAAARLSESIIGAKGQLHCSEQARASIPEQASTIHRLLGVIPGRAEFRHHADNPLNLDMLVVDEASMIDMPLMFKLLQALPKQARLILLGDKDQLASVEAGAVLGDLCRFIDHGYSAQLVEYLQRSSGFALAAYTSDQPLAIADKLCLLRKSYRFAAHSGIGQLAQAVNQGRSEQALQLLDGEYSDLRHQPLNQQSYQDLISEAVQAYRPYLEALKQGLAMEQVFAHFHNFQLLLALRQGELGVSGLNQRIEALLHAQGLINRPSQDTSLWYAGRPVMIEQNDHEQQLYNGDIGICAIDQQGQLMVVFESADGLRWLLPSRLPAHQSVYAMTVHKSQGSEFKQVAMLLPPTAQGLVNRELLYTAITRAKSAFSLYADADSIIMACRNKTQRRSGLVESLQQP</sequence>
<evidence type="ECO:0000256" key="10">
    <source>
        <dbReference type="ARBA" id="ARBA00023235"/>
    </source>
</evidence>
<dbReference type="Proteomes" id="UP000651977">
    <property type="component" value="Unassembled WGS sequence"/>
</dbReference>
<keyword evidence="3 11" id="KW-0227">DNA damage</keyword>
<comment type="similarity">
    <text evidence="11">Belongs to the RecD family.</text>
</comment>
<name>A0ABQ1I1H7_9ALTE</name>
<keyword evidence="6 11" id="KW-0269">Exonuclease</keyword>
<dbReference type="NCBIfam" id="TIGR01447">
    <property type="entry name" value="recD"/>
    <property type="match status" value="1"/>
</dbReference>
<proteinExistence type="inferred from homology"/>
<evidence type="ECO:0000259" key="13">
    <source>
        <dbReference type="Pfam" id="PF21185"/>
    </source>
</evidence>
<dbReference type="PANTHER" id="PTHR43788">
    <property type="entry name" value="DNA2/NAM7 HELICASE FAMILY MEMBER"/>
    <property type="match status" value="1"/>
</dbReference>
<dbReference type="CDD" id="cd17933">
    <property type="entry name" value="DEXSc_RecD-like"/>
    <property type="match status" value="1"/>
</dbReference>
<protein>
    <recommendedName>
        <fullName evidence="11">RecBCD enzyme subunit RecD</fullName>
        <ecNumber evidence="11">5.6.2.3</ecNumber>
    </recommendedName>
    <alternativeName>
        <fullName evidence="11">DNA 5'-3' helicase subunit RecD</fullName>
    </alternativeName>
    <alternativeName>
        <fullName evidence="11">Exonuclease V subunit RecD</fullName>
        <shortName evidence="11">ExoV subunit RecD</shortName>
    </alternativeName>
    <alternativeName>
        <fullName evidence="11">Helicase/nuclease RecBCD subunit RecD</fullName>
    </alternativeName>
</protein>
<evidence type="ECO:0000313" key="14">
    <source>
        <dbReference type="EMBL" id="GGB07510.1"/>
    </source>
</evidence>
<dbReference type="Gene3D" id="1.10.10.1020">
    <property type="entry name" value="RecBCD complex, subunit RecD, N-terminal domain"/>
    <property type="match status" value="1"/>
</dbReference>
<comment type="function">
    <text evidence="11">A helicase/nuclease that prepares dsDNA breaks (DSB) for recombinational DNA repair. Binds to DSBs and unwinds DNA via a highly rapid and processive ATP-dependent bidirectional helicase activity. Unwinds dsDNA until it encounters a Chi (crossover hotspot instigator) sequence from the 3' direction. Cuts ssDNA a few nucleotides 3' to the Chi site. The properties and activities of the enzyme are changed at Chi. The Chi-altered holoenzyme produces a long 3'-ssDNA overhang and facilitates RecA-binding to the ssDNA for homologous DNA recombination and repair. Holoenzyme degrades any linearized DNA that is unable to undergo homologous recombination. In the holoenzyme this subunit has ssDNA-dependent ATPase and 5'-3' helicase activity. When added to pre-assembled RecBC greatly stimulates nuclease activity and augments holoenzyme processivity. Negatively regulates the RecA-loading ability of RecBCD.</text>
</comment>
<evidence type="ECO:0000256" key="6">
    <source>
        <dbReference type="ARBA" id="ARBA00022839"/>
    </source>
</evidence>
<dbReference type="InterPro" id="IPR049550">
    <property type="entry name" value="RecD_N"/>
</dbReference>
<keyword evidence="7 11" id="KW-0067">ATP-binding</keyword>
<dbReference type="EC" id="5.6.2.3" evidence="11"/>
<evidence type="ECO:0000259" key="12">
    <source>
        <dbReference type="Pfam" id="PF13538"/>
    </source>
</evidence>
<evidence type="ECO:0000256" key="8">
    <source>
        <dbReference type="ARBA" id="ARBA00023125"/>
    </source>
</evidence>
<dbReference type="Pfam" id="PF13538">
    <property type="entry name" value="UvrD_C_2"/>
    <property type="match status" value="1"/>
</dbReference>
<evidence type="ECO:0000256" key="2">
    <source>
        <dbReference type="ARBA" id="ARBA00022741"/>
    </source>
</evidence>
<keyword evidence="9 11" id="KW-0234">DNA repair</keyword>
<dbReference type="HAMAP" id="MF_01487">
    <property type="entry name" value="RecD"/>
    <property type="match status" value="1"/>
</dbReference>
<keyword evidence="4 11" id="KW-0378">Hydrolase</keyword>
<evidence type="ECO:0000313" key="15">
    <source>
        <dbReference type="Proteomes" id="UP000651977"/>
    </source>
</evidence>
<comment type="miscellaneous">
    <text evidence="11">In the RecBCD complex, RecB has a slow 3'-5' helicase, an exonuclease activity and loads RecA onto ssDNA, RecD has a fast 5'-3' helicase activity, while RecC stimulates the ATPase and processivity of the RecB helicase and contributes to recognition of the Chi site.</text>
</comment>
<evidence type="ECO:0000256" key="7">
    <source>
        <dbReference type="ARBA" id="ARBA00022840"/>
    </source>
</evidence>
<dbReference type="InterPro" id="IPR041851">
    <property type="entry name" value="RecD_N_sf"/>
</dbReference>
<dbReference type="Pfam" id="PF13245">
    <property type="entry name" value="AAA_19"/>
    <property type="match status" value="1"/>
</dbReference>
<evidence type="ECO:0000256" key="5">
    <source>
        <dbReference type="ARBA" id="ARBA00022806"/>
    </source>
</evidence>
<keyword evidence="15" id="KW-1185">Reference proteome</keyword>
<evidence type="ECO:0000256" key="4">
    <source>
        <dbReference type="ARBA" id="ARBA00022801"/>
    </source>
</evidence>
<evidence type="ECO:0000256" key="1">
    <source>
        <dbReference type="ARBA" id="ARBA00022722"/>
    </source>
</evidence>
<accession>A0ABQ1I1H7</accession>